<dbReference type="InterPro" id="IPR037626">
    <property type="entry name" value="NUP37"/>
</dbReference>
<dbReference type="InterPro" id="IPR036322">
    <property type="entry name" value="WD40_repeat_dom_sf"/>
</dbReference>
<sequence length="300" mass="31983">MEVNVAPAVTIKVRSQVQCVEFSPFEWSRGLLAVGLPTSVAVFTVKMKEESDGSSDDEFEQVWEWHASSQPVSIAWSPSSTLRAAPACLQVAVASADHKVRQISSDLGESNVVQEILSHTDFVNSVTYNGDSGSLVASAGDDLTARVWDSSSQTQISKFLLTSPGMVVRFHPDEPDLLMVAEKKGVLRVYSVSSGCSTLYLRCSGPLLGADWSIPEPALIVAAGAKGLTVWNVASLQPHSEVKEVGLGDRVLDVQVCRSTVGLVATHAAPHTVRVSHFHSSKIPITAHLKVSVGKNLGVG</sequence>
<gene>
    <name evidence="2" type="primary">Nup37</name>
    <name evidence="2" type="ORF">E2C01_034996</name>
</gene>
<name>A0A5B7F7W6_PORTR</name>
<evidence type="ECO:0000256" key="1">
    <source>
        <dbReference type="PROSITE-ProRule" id="PRU00221"/>
    </source>
</evidence>
<dbReference type="SMART" id="SM00320">
    <property type="entry name" value="WD40"/>
    <property type="match status" value="4"/>
</dbReference>
<dbReference type="AlphaFoldDB" id="A0A5B7F7W6"/>
<dbReference type="Proteomes" id="UP000324222">
    <property type="component" value="Unassembled WGS sequence"/>
</dbReference>
<dbReference type="SUPFAM" id="SSF50978">
    <property type="entry name" value="WD40 repeat-like"/>
    <property type="match status" value="1"/>
</dbReference>
<dbReference type="OrthoDB" id="340259at2759"/>
<keyword evidence="3" id="KW-1185">Reference proteome</keyword>
<dbReference type="Gene3D" id="2.130.10.10">
    <property type="entry name" value="YVTN repeat-like/Quinoprotein amine dehydrogenase"/>
    <property type="match status" value="1"/>
</dbReference>
<dbReference type="Pfam" id="PF00400">
    <property type="entry name" value="WD40"/>
    <property type="match status" value="1"/>
</dbReference>
<keyword evidence="1" id="KW-0853">WD repeat</keyword>
<proteinExistence type="predicted"/>
<dbReference type="PROSITE" id="PS50294">
    <property type="entry name" value="WD_REPEATS_REGION"/>
    <property type="match status" value="1"/>
</dbReference>
<accession>A0A5B7F7W6</accession>
<organism evidence="2 3">
    <name type="scientific">Portunus trituberculatus</name>
    <name type="common">Swimming crab</name>
    <name type="synonym">Neptunus trituberculatus</name>
    <dbReference type="NCBI Taxonomy" id="210409"/>
    <lineage>
        <taxon>Eukaryota</taxon>
        <taxon>Metazoa</taxon>
        <taxon>Ecdysozoa</taxon>
        <taxon>Arthropoda</taxon>
        <taxon>Crustacea</taxon>
        <taxon>Multicrustacea</taxon>
        <taxon>Malacostraca</taxon>
        <taxon>Eumalacostraca</taxon>
        <taxon>Eucarida</taxon>
        <taxon>Decapoda</taxon>
        <taxon>Pleocyemata</taxon>
        <taxon>Brachyura</taxon>
        <taxon>Eubrachyura</taxon>
        <taxon>Portunoidea</taxon>
        <taxon>Portunidae</taxon>
        <taxon>Portuninae</taxon>
        <taxon>Portunus</taxon>
    </lineage>
</organism>
<dbReference type="InterPro" id="IPR015943">
    <property type="entry name" value="WD40/YVTN_repeat-like_dom_sf"/>
</dbReference>
<reference evidence="2 3" key="1">
    <citation type="submission" date="2019-05" db="EMBL/GenBank/DDBJ databases">
        <title>Another draft genome of Portunus trituberculatus and its Hox gene families provides insights of decapod evolution.</title>
        <authorList>
            <person name="Jeong J.-H."/>
            <person name="Song I."/>
            <person name="Kim S."/>
            <person name="Choi T."/>
            <person name="Kim D."/>
            <person name="Ryu S."/>
            <person name="Kim W."/>
        </authorList>
    </citation>
    <scope>NUCLEOTIDE SEQUENCE [LARGE SCALE GENOMIC DNA]</scope>
    <source>
        <tissue evidence="2">Muscle</tissue>
    </source>
</reference>
<dbReference type="InterPro" id="IPR001680">
    <property type="entry name" value="WD40_rpt"/>
</dbReference>
<comment type="caution">
    <text evidence="2">The sequence shown here is derived from an EMBL/GenBank/DDBJ whole genome shotgun (WGS) entry which is preliminary data.</text>
</comment>
<dbReference type="PANTHER" id="PTHR22806:SF0">
    <property type="entry name" value="NUCLEOPORIN NUP37"/>
    <property type="match status" value="1"/>
</dbReference>
<feature type="repeat" description="WD" evidence="1">
    <location>
        <begin position="116"/>
        <end position="158"/>
    </location>
</feature>
<evidence type="ECO:0000313" key="3">
    <source>
        <dbReference type="Proteomes" id="UP000324222"/>
    </source>
</evidence>
<dbReference type="PROSITE" id="PS50082">
    <property type="entry name" value="WD_REPEATS_2"/>
    <property type="match status" value="1"/>
</dbReference>
<dbReference type="PANTHER" id="PTHR22806">
    <property type="entry name" value="NUCLEOPORIN NUP37 P37 -RELATED"/>
    <property type="match status" value="1"/>
</dbReference>
<dbReference type="EMBL" id="VSRR010005045">
    <property type="protein sequence ID" value="MPC41406.1"/>
    <property type="molecule type" value="Genomic_DNA"/>
</dbReference>
<dbReference type="GO" id="GO:0031080">
    <property type="term" value="C:nuclear pore outer ring"/>
    <property type="evidence" value="ECO:0007669"/>
    <property type="project" value="InterPro"/>
</dbReference>
<protein>
    <submittedName>
        <fullName evidence="2">Nucleoporin Nup37</fullName>
    </submittedName>
</protein>
<evidence type="ECO:0000313" key="2">
    <source>
        <dbReference type="EMBL" id="MPC41406.1"/>
    </source>
</evidence>